<reference evidence="10" key="1">
    <citation type="journal article" date="2019" name="Int. J. Syst. Evol. Microbiol.">
        <title>The Global Catalogue of Microorganisms (GCM) 10K type strain sequencing project: providing services to taxonomists for standard genome sequencing and annotation.</title>
        <authorList>
            <consortium name="The Broad Institute Genomics Platform"/>
            <consortium name="The Broad Institute Genome Sequencing Center for Infectious Disease"/>
            <person name="Wu L."/>
            <person name="Ma J."/>
        </authorList>
    </citation>
    <scope>NUCLEOTIDE SEQUENCE [LARGE SCALE GENOMIC DNA]</scope>
    <source>
        <strain evidence="10">JCM 6835</strain>
    </source>
</reference>
<accession>A0ABP6FXZ2</accession>
<keyword evidence="5 7" id="KW-1133">Transmembrane helix</keyword>
<evidence type="ECO:0000313" key="9">
    <source>
        <dbReference type="EMBL" id="GAA2700108.1"/>
    </source>
</evidence>
<name>A0ABP6FXZ2_9ACTN</name>
<evidence type="ECO:0000256" key="4">
    <source>
        <dbReference type="ARBA" id="ARBA00022692"/>
    </source>
</evidence>
<dbReference type="InterPro" id="IPR036259">
    <property type="entry name" value="MFS_trans_sf"/>
</dbReference>
<feature type="domain" description="Major facilitator superfamily (MFS) profile" evidence="8">
    <location>
        <begin position="45"/>
        <end position="252"/>
    </location>
</feature>
<dbReference type="InterPro" id="IPR020846">
    <property type="entry name" value="MFS_dom"/>
</dbReference>
<evidence type="ECO:0000256" key="5">
    <source>
        <dbReference type="ARBA" id="ARBA00022989"/>
    </source>
</evidence>
<feature type="transmembrane region" description="Helical" evidence="7">
    <location>
        <begin position="6"/>
        <end position="26"/>
    </location>
</feature>
<protein>
    <recommendedName>
        <fullName evidence="8">Major facilitator superfamily (MFS) profile domain-containing protein</fullName>
    </recommendedName>
</protein>
<evidence type="ECO:0000259" key="8">
    <source>
        <dbReference type="PROSITE" id="PS50850"/>
    </source>
</evidence>
<feature type="transmembrane region" description="Helical" evidence="7">
    <location>
        <begin position="76"/>
        <end position="99"/>
    </location>
</feature>
<proteinExistence type="predicted"/>
<gene>
    <name evidence="9" type="ORF">GCM10010412_097110</name>
</gene>
<keyword evidence="10" id="KW-1185">Reference proteome</keyword>
<dbReference type="EMBL" id="BAAATE010000059">
    <property type="protein sequence ID" value="GAA2700108.1"/>
    <property type="molecule type" value="Genomic_DNA"/>
</dbReference>
<dbReference type="Proteomes" id="UP001501666">
    <property type="component" value="Unassembled WGS sequence"/>
</dbReference>
<dbReference type="PANTHER" id="PTHR42718:SF46">
    <property type="entry name" value="BLR6921 PROTEIN"/>
    <property type="match status" value="1"/>
</dbReference>
<sequence length="252" mass="26426">MIYAVIERSVPSAVVGALLLAAFWVIELRSPAPLAPVFILRRHTVKWGNYAGFVVFAMETSMIFLMTLYLQKTLGFSALATGLIFGVPGLADVAAGVLAGRFIGRSGSRRLLTAGLAVQGLATLPLVFLGTDRTALAILVPALFIGFFGHVTSIVAYTVTATSGLPNEEQGLATGPASMTQQVAITVGIPILTAVAATQSVELTGIRLALTVNVVVTLLSVAFIWFGLRPRVGTATAPAWKEPEKDLATSSD</sequence>
<feature type="transmembrane region" description="Helical" evidence="7">
    <location>
        <begin position="111"/>
        <end position="129"/>
    </location>
</feature>
<comment type="subcellular location">
    <subcellularLocation>
        <location evidence="1">Cell membrane</location>
        <topology evidence="1">Multi-pass membrane protein</topology>
    </subcellularLocation>
</comment>
<evidence type="ECO:0000313" key="10">
    <source>
        <dbReference type="Proteomes" id="UP001501666"/>
    </source>
</evidence>
<dbReference type="InterPro" id="IPR011701">
    <property type="entry name" value="MFS"/>
</dbReference>
<dbReference type="Gene3D" id="1.20.1250.20">
    <property type="entry name" value="MFS general substrate transporter like domains"/>
    <property type="match status" value="1"/>
</dbReference>
<dbReference type="PROSITE" id="PS50850">
    <property type="entry name" value="MFS"/>
    <property type="match status" value="1"/>
</dbReference>
<feature type="transmembrane region" description="Helical" evidence="7">
    <location>
        <begin position="208"/>
        <end position="228"/>
    </location>
</feature>
<feature type="transmembrane region" description="Helical" evidence="7">
    <location>
        <begin position="47"/>
        <end position="70"/>
    </location>
</feature>
<evidence type="ECO:0000256" key="2">
    <source>
        <dbReference type="ARBA" id="ARBA00022448"/>
    </source>
</evidence>
<dbReference type="RefSeq" id="WP_346157519.1">
    <property type="nucleotide sequence ID" value="NZ_BAAATE010000059.1"/>
</dbReference>
<comment type="caution">
    <text evidence="9">The sequence shown here is derived from an EMBL/GenBank/DDBJ whole genome shotgun (WGS) entry which is preliminary data.</text>
</comment>
<evidence type="ECO:0000256" key="3">
    <source>
        <dbReference type="ARBA" id="ARBA00022475"/>
    </source>
</evidence>
<organism evidence="9 10">
    <name type="scientific">Nonomuraea recticatena</name>
    <dbReference type="NCBI Taxonomy" id="46178"/>
    <lineage>
        <taxon>Bacteria</taxon>
        <taxon>Bacillati</taxon>
        <taxon>Actinomycetota</taxon>
        <taxon>Actinomycetes</taxon>
        <taxon>Streptosporangiales</taxon>
        <taxon>Streptosporangiaceae</taxon>
        <taxon>Nonomuraea</taxon>
    </lineage>
</organism>
<dbReference type="SUPFAM" id="SSF103473">
    <property type="entry name" value="MFS general substrate transporter"/>
    <property type="match status" value="1"/>
</dbReference>
<keyword evidence="6 7" id="KW-0472">Membrane</keyword>
<evidence type="ECO:0000256" key="6">
    <source>
        <dbReference type="ARBA" id="ARBA00023136"/>
    </source>
</evidence>
<keyword evidence="4 7" id="KW-0812">Transmembrane</keyword>
<evidence type="ECO:0000256" key="1">
    <source>
        <dbReference type="ARBA" id="ARBA00004651"/>
    </source>
</evidence>
<keyword evidence="3" id="KW-1003">Cell membrane</keyword>
<dbReference type="Pfam" id="PF07690">
    <property type="entry name" value="MFS_1"/>
    <property type="match status" value="1"/>
</dbReference>
<keyword evidence="2" id="KW-0813">Transport</keyword>
<evidence type="ECO:0000256" key="7">
    <source>
        <dbReference type="SAM" id="Phobius"/>
    </source>
</evidence>
<dbReference type="PANTHER" id="PTHR42718">
    <property type="entry name" value="MAJOR FACILITATOR SUPERFAMILY MULTIDRUG TRANSPORTER MFSC"/>
    <property type="match status" value="1"/>
</dbReference>
<feature type="transmembrane region" description="Helical" evidence="7">
    <location>
        <begin position="135"/>
        <end position="159"/>
    </location>
</feature>